<accession>A0AAE3XPW4</accession>
<feature type="domain" description="Cyclic nucleotide-binding" evidence="4">
    <location>
        <begin position="17"/>
        <end position="116"/>
    </location>
</feature>
<dbReference type="GO" id="GO:0003677">
    <property type="term" value="F:DNA binding"/>
    <property type="evidence" value="ECO:0007669"/>
    <property type="project" value="UniProtKB-KW"/>
</dbReference>
<keyword evidence="7" id="KW-1185">Reference proteome</keyword>
<gene>
    <name evidence="6" type="ORF">HNQ88_002201</name>
</gene>
<dbReference type="PANTHER" id="PTHR24567:SF28">
    <property type="entry name" value="LISTERIOLYSIN REGULATORY PROTEIN"/>
    <property type="match status" value="1"/>
</dbReference>
<dbReference type="Pfam" id="PF00027">
    <property type="entry name" value="cNMP_binding"/>
    <property type="match status" value="1"/>
</dbReference>
<evidence type="ECO:0000259" key="5">
    <source>
        <dbReference type="PROSITE" id="PS51063"/>
    </source>
</evidence>
<dbReference type="InterPro" id="IPR036390">
    <property type="entry name" value="WH_DNA-bd_sf"/>
</dbReference>
<reference evidence="6" key="1">
    <citation type="submission" date="2023-07" db="EMBL/GenBank/DDBJ databases">
        <title>Genomic Encyclopedia of Type Strains, Phase IV (KMG-IV): sequencing the most valuable type-strain genomes for metagenomic binning, comparative biology and taxonomic classification.</title>
        <authorList>
            <person name="Goeker M."/>
        </authorList>
    </citation>
    <scope>NUCLEOTIDE SEQUENCE</scope>
    <source>
        <strain evidence="6">DSM 26174</strain>
    </source>
</reference>
<dbReference type="SUPFAM" id="SSF51206">
    <property type="entry name" value="cAMP-binding domain-like"/>
    <property type="match status" value="1"/>
</dbReference>
<keyword evidence="3" id="KW-0804">Transcription</keyword>
<dbReference type="InterPro" id="IPR000595">
    <property type="entry name" value="cNMP-bd_dom"/>
</dbReference>
<dbReference type="EMBL" id="JAVDQD010000002">
    <property type="protein sequence ID" value="MDR6239164.1"/>
    <property type="molecule type" value="Genomic_DNA"/>
</dbReference>
<dbReference type="PROSITE" id="PS50042">
    <property type="entry name" value="CNMP_BINDING_3"/>
    <property type="match status" value="1"/>
</dbReference>
<dbReference type="Proteomes" id="UP001185092">
    <property type="component" value="Unassembled WGS sequence"/>
</dbReference>
<sequence length="195" mass="22765">MINEDVLLQWGAKKINVQKGEFIFKQEDKARYYYQVQNGQVKMSNFNDEGKEFIQGIFNAGESFGEPPLFGEFLYPSNAIATENSEILRLDFNEFKDLLRDRSDIHLEFTKTLAMRLYYKSLMQAEISSENPSHRILTLLEYWKERYGNGGDYEMPLTRQEIANLTGLRVETTIRTIKKLELEGALKIINKKVVF</sequence>
<dbReference type="Gene3D" id="2.60.120.10">
    <property type="entry name" value="Jelly Rolls"/>
    <property type="match status" value="1"/>
</dbReference>
<name>A0AAE3XPW4_9BACT</name>
<dbReference type="SMART" id="SM00419">
    <property type="entry name" value="HTH_CRP"/>
    <property type="match status" value="1"/>
</dbReference>
<keyword evidence="2" id="KW-0238">DNA-binding</keyword>
<dbReference type="SUPFAM" id="SSF46785">
    <property type="entry name" value="Winged helix' DNA-binding domain"/>
    <property type="match status" value="1"/>
</dbReference>
<evidence type="ECO:0000313" key="7">
    <source>
        <dbReference type="Proteomes" id="UP001185092"/>
    </source>
</evidence>
<evidence type="ECO:0000256" key="1">
    <source>
        <dbReference type="ARBA" id="ARBA00023015"/>
    </source>
</evidence>
<dbReference type="Pfam" id="PF13545">
    <property type="entry name" value="HTH_Crp_2"/>
    <property type="match status" value="1"/>
</dbReference>
<dbReference type="PROSITE" id="PS51063">
    <property type="entry name" value="HTH_CRP_2"/>
    <property type="match status" value="1"/>
</dbReference>
<feature type="domain" description="HTH crp-type" evidence="5">
    <location>
        <begin position="130"/>
        <end position="195"/>
    </location>
</feature>
<dbReference type="InterPro" id="IPR050397">
    <property type="entry name" value="Env_Response_Regulators"/>
</dbReference>
<evidence type="ECO:0000259" key="4">
    <source>
        <dbReference type="PROSITE" id="PS50042"/>
    </source>
</evidence>
<keyword evidence="1" id="KW-0805">Transcription regulation</keyword>
<dbReference type="InterPro" id="IPR012318">
    <property type="entry name" value="HTH_CRP"/>
</dbReference>
<dbReference type="RefSeq" id="WP_309938722.1">
    <property type="nucleotide sequence ID" value="NZ_AP025305.1"/>
</dbReference>
<dbReference type="SMART" id="SM00100">
    <property type="entry name" value="cNMP"/>
    <property type="match status" value="1"/>
</dbReference>
<dbReference type="InterPro" id="IPR014710">
    <property type="entry name" value="RmlC-like_jellyroll"/>
</dbReference>
<dbReference type="InterPro" id="IPR018490">
    <property type="entry name" value="cNMP-bd_dom_sf"/>
</dbReference>
<dbReference type="CDD" id="cd00092">
    <property type="entry name" value="HTH_CRP"/>
    <property type="match status" value="1"/>
</dbReference>
<evidence type="ECO:0000313" key="6">
    <source>
        <dbReference type="EMBL" id="MDR6239164.1"/>
    </source>
</evidence>
<organism evidence="6 7">
    <name type="scientific">Aureibacter tunicatorum</name>
    <dbReference type="NCBI Taxonomy" id="866807"/>
    <lineage>
        <taxon>Bacteria</taxon>
        <taxon>Pseudomonadati</taxon>
        <taxon>Bacteroidota</taxon>
        <taxon>Cytophagia</taxon>
        <taxon>Cytophagales</taxon>
        <taxon>Persicobacteraceae</taxon>
        <taxon>Aureibacter</taxon>
    </lineage>
</organism>
<protein>
    <submittedName>
        <fullName evidence="6">CRP-like cAMP-binding protein</fullName>
    </submittedName>
</protein>
<evidence type="ECO:0000256" key="3">
    <source>
        <dbReference type="ARBA" id="ARBA00023163"/>
    </source>
</evidence>
<dbReference type="GO" id="GO:0003700">
    <property type="term" value="F:DNA-binding transcription factor activity"/>
    <property type="evidence" value="ECO:0007669"/>
    <property type="project" value="TreeGrafter"/>
</dbReference>
<dbReference type="AlphaFoldDB" id="A0AAE3XPW4"/>
<dbReference type="PANTHER" id="PTHR24567">
    <property type="entry name" value="CRP FAMILY TRANSCRIPTIONAL REGULATORY PROTEIN"/>
    <property type="match status" value="1"/>
</dbReference>
<proteinExistence type="predicted"/>
<dbReference type="GO" id="GO:0005829">
    <property type="term" value="C:cytosol"/>
    <property type="evidence" value="ECO:0007669"/>
    <property type="project" value="TreeGrafter"/>
</dbReference>
<comment type="caution">
    <text evidence="6">The sequence shown here is derived from an EMBL/GenBank/DDBJ whole genome shotgun (WGS) entry which is preliminary data.</text>
</comment>
<evidence type="ECO:0000256" key="2">
    <source>
        <dbReference type="ARBA" id="ARBA00023125"/>
    </source>
</evidence>
<dbReference type="CDD" id="cd00038">
    <property type="entry name" value="CAP_ED"/>
    <property type="match status" value="1"/>
</dbReference>
<dbReference type="PRINTS" id="PR00034">
    <property type="entry name" value="HTHCRP"/>
</dbReference>